<evidence type="ECO:0000256" key="4">
    <source>
        <dbReference type="ARBA" id="ARBA00022832"/>
    </source>
</evidence>
<accession>A0A2X3W3B6</accession>
<keyword evidence="2 7" id="KW-0444">Lipid biosynthesis</keyword>
<comment type="similarity">
    <text evidence="7">Belongs to the acyl carrier protein (ACP) family.</text>
</comment>
<dbReference type="AlphaFoldDB" id="A0A2X3W3B6"/>
<evidence type="ECO:0000256" key="5">
    <source>
        <dbReference type="ARBA" id="ARBA00023098"/>
    </source>
</evidence>
<evidence type="ECO:0000256" key="1">
    <source>
        <dbReference type="ARBA" id="ARBA00022450"/>
    </source>
</evidence>
<dbReference type="InterPro" id="IPR036736">
    <property type="entry name" value="ACP-like_sf"/>
</dbReference>
<dbReference type="NCBIfam" id="NF002150">
    <property type="entry name" value="PRK00982.1-4"/>
    <property type="match status" value="1"/>
</dbReference>
<sequence>MTKEAIFERISVMLKEQLNQDDLEISLETDLQDELGVDSIALMEFIISLEDEYHLDIPDEEVENMESLGQMVDYLYQKLA</sequence>
<gene>
    <name evidence="9" type="primary">acpA</name>
    <name evidence="7" type="synonym">acpP</name>
    <name evidence="9" type="ORF">NCTC12278_00043</name>
</gene>
<proteinExistence type="inferred from homology"/>
<keyword evidence="5 7" id="KW-0443">Lipid metabolism</keyword>
<evidence type="ECO:0000256" key="7">
    <source>
        <dbReference type="HAMAP-Rule" id="MF_01217"/>
    </source>
</evidence>
<evidence type="ECO:0000256" key="6">
    <source>
        <dbReference type="ARBA" id="ARBA00023160"/>
    </source>
</evidence>
<comment type="PTM">
    <text evidence="7">4'-phosphopantetheine is transferred from CoA to a specific serine of apo-ACP by AcpS. This modification is essential for activity because fatty acids are bound in thioester linkage to the sulfhydryl of the prosthetic group.</text>
</comment>
<dbReference type="KEGG" id="sfer:NCTC12278_00043"/>
<dbReference type="InterPro" id="IPR003231">
    <property type="entry name" value="ACP"/>
</dbReference>
<feature type="domain" description="Carrier" evidence="8">
    <location>
        <begin position="4"/>
        <end position="79"/>
    </location>
</feature>
<keyword evidence="10" id="KW-1185">Reference proteome</keyword>
<dbReference type="RefSeq" id="WP_018031129.1">
    <property type="nucleotide sequence ID" value="NZ_JBCLUB010000006.1"/>
</dbReference>
<feature type="modified residue" description="O-(pantetheine 4'-phosphoryl)serine" evidence="7">
    <location>
        <position position="39"/>
    </location>
</feature>
<comment type="subcellular location">
    <subcellularLocation>
        <location evidence="7">Cytoplasm</location>
    </subcellularLocation>
</comment>
<evidence type="ECO:0000256" key="2">
    <source>
        <dbReference type="ARBA" id="ARBA00022516"/>
    </source>
</evidence>
<dbReference type="GO" id="GO:0016020">
    <property type="term" value="C:membrane"/>
    <property type="evidence" value="ECO:0007669"/>
    <property type="project" value="GOC"/>
</dbReference>
<dbReference type="SUPFAM" id="SSF47336">
    <property type="entry name" value="ACP-like"/>
    <property type="match status" value="1"/>
</dbReference>
<dbReference type="Proteomes" id="UP000249495">
    <property type="component" value="Chromosome 1"/>
</dbReference>
<evidence type="ECO:0000313" key="10">
    <source>
        <dbReference type="Proteomes" id="UP000249495"/>
    </source>
</evidence>
<dbReference type="UniPathway" id="UPA00094"/>
<dbReference type="GO" id="GO:0009245">
    <property type="term" value="P:lipid A biosynthetic process"/>
    <property type="evidence" value="ECO:0007669"/>
    <property type="project" value="TreeGrafter"/>
</dbReference>
<organism evidence="9 10">
    <name type="scientific">Streptococcus ferus</name>
    <dbReference type="NCBI Taxonomy" id="1345"/>
    <lineage>
        <taxon>Bacteria</taxon>
        <taxon>Bacillati</taxon>
        <taxon>Bacillota</taxon>
        <taxon>Bacilli</taxon>
        <taxon>Lactobacillales</taxon>
        <taxon>Streptococcaceae</taxon>
        <taxon>Streptococcus</taxon>
    </lineage>
</organism>
<protein>
    <recommendedName>
        <fullName evidence="7">Acyl carrier protein</fullName>
        <shortName evidence="7">ACP</shortName>
    </recommendedName>
</protein>
<keyword evidence="3 7" id="KW-0597">Phosphoprotein</keyword>
<keyword evidence="1 7" id="KW-0596">Phosphopantetheine</keyword>
<dbReference type="GO" id="GO:0000035">
    <property type="term" value="F:acyl binding"/>
    <property type="evidence" value="ECO:0007669"/>
    <property type="project" value="TreeGrafter"/>
</dbReference>
<dbReference type="PANTHER" id="PTHR20863">
    <property type="entry name" value="ACYL CARRIER PROTEIN"/>
    <property type="match status" value="1"/>
</dbReference>
<evidence type="ECO:0000313" key="9">
    <source>
        <dbReference type="EMBL" id="SQF38063.1"/>
    </source>
</evidence>
<dbReference type="Gene3D" id="1.10.1200.10">
    <property type="entry name" value="ACP-like"/>
    <property type="match status" value="1"/>
</dbReference>
<dbReference type="NCBIfam" id="NF009104">
    <property type="entry name" value="PRK12449.1"/>
    <property type="match status" value="1"/>
</dbReference>
<dbReference type="Pfam" id="PF00550">
    <property type="entry name" value="PP-binding"/>
    <property type="match status" value="1"/>
</dbReference>
<comment type="function">
    <text evidence="7">Carrier of the growing fatty acid chain in fatty acid biosynthesis.</text>
</comment>
<evidence type="ECO:0000259" key="8">
    <source>
        <dbReference type="PROSITE" id="PS50075"/>
    </source>
</evidence>
<reference evidence="9 10" key="1">
    <citation type="submission" date="2018-06" db="EMBL/GenBank/DDBJ databases">
        <authorList>
            <consortium name="Pathogen Informatics"/>
            <person name="Doyle S."/>
        </authorList>
    </citation>
    <scope>NUCLEOTIDE SEQUENCE [LARGE SCALE GENOMIC DNA]</scope>
    <source>
        <strain evidence="9 10">NCTC12278</strain>
    </source>
</reference>
<dbReference type="PANTHER" id="PTHR20863:SF76">
    <property type="entry name" value="CARRIER DOMAIN-CONTAINING PROTEIN"/>
    <property type="match status" value="1"/>
</dbReference>
<comment type="pathway">
    <text evidence="7">Lipid metabolism; fatty acid biosynthesis.</text>
</comment>
<keyword evidence="6 7" id="KW-0275">Fatty acid biosynthesis</keyword>
<dbReference type="HAMAP" id="MF_01217">
    <property type="entry name" value="Acyl_carrier"/>
    <property type="match status" value="1"/>
</dbReference>
<dbReference type="OrthoDB" id="9804551at2"/>
<dbReference type="STRING" id="1123303.GCA_000372425_01833"/>
<dbReference type="GO" id="GO:0000036">
    <property type="term" value="F:acyl carrier activity"/>
    <property type="evidence" value="ECO:0007669"/>
    <property type="project" value="UniProtKB-UniRule"/>
</dbReference>
<dbReference type="GO" id="GO:0005829">
    <property type="term" value="C:cytosol"/>
    <property type="evidence" value="ECO:0007669"/>
    <property type="project" value="TreeGrafter"/>
</dbReference>
<keyword evidence="4 7" id="KW-0276">Fatty acid metabolism</keyword>
<dbReference type="PROSITE" id="PS50075">
    <property type="entry name" value="CARRIER"/>
    <property type="match status" value="1"/>
</dbReference>
<dbReference type="EMBL" id="LS483343">
    <property type="protein sequence ID" value="SQF38063.1"/>
    <property type="molecule type" value="Genomic_DNA"/>
</dbReference>
<keyword evidence="7" id="KW-0963">Cytoplasm</keyword>
<dbReference type="InterPro" id="IPR009081">
    <property type="entry name" value="PP-bd_ACP"/>
</dbReference>
<evidence type="ECO:0000256" key="3">
    <source>
        <dbReference type="ARBA" id="ARBA00022553"/>
    </source>
</evidence>
<name>A0A2X3W3B6_9STRE</name>